<organism evidence="5 6">
    <name type="scientific">Nocardioides marinisabuli</name>
    <dbReference type="NCBI Taxonomy" id="419476"/>
    <lineage>
        <taxon>Bacteria</taxon>
        <taxon>Bacillati</taxon>
        <taxon>Actinomycetota</taxon>
        <taxon>Actinomycetes</taxon>
        <taxon>Propionibacteriales</taxon>
        <taxon>Nocardioidaceae</taxon>
        <taxon>Nocardioides</taxon>
    </lineage>
</organism>
<keyword evidence="6" id="KW-1185">Reference proteome</keyword>
<comment type="caution">
    <text evidence="5">The sequence shown here is derived from an EMBL/GenBank/DDBJ whole genome shotgun (WGS) entry which is preliminary data.</text>
</comment>
<dbReference type="InterPro" id="IPR010982">
    <property type="entry name" value="Lambda_DNA-bd_dom_sf"/>
</dbReference>
<proteinExistence type="predicted"/>
<evidence type="ECO:0000256" key="3">
    <source>
        <dbReference type="ARBA" id="ARBA00023163"/>
    </source>
</evidence>
<dbReference type="Pfam" id="PF00356">
    <property type="entry name" value="LacI"/>
    <property type="match status" value="1"/>
</dbReference>
<evidence type="ECO:0000256" key="1">
    <source>
        <dbReference type="ARBA" id="ARBA00023015"/>
    </source>
</evidence>
<dbReference type="RefSeq" id="WP_179615557.1">
    <property type="nucleotide sequence ID" value="NZ_CP059163.1"/>
</dbReference>
<keyword evidence="2 5" id="KW-0238">DNA-binding</keyword>
<dbReference type="InterPro" id="IPR028082">
    <property type="entry name" value="Peripla_BP_I"/>
</dbReference>
<accession>A0A7Y9JR48</accession>
<dbReference type="InterPro" id="IPR046335">
    <property type="entry name" value="LacI/GalR-like_sensor"/>
</dbReference>
<name>A0A7Y9JR48_9ACTN</name>
<dbReference type="EMBL" id="JACCBE010000001">
    <property type="protein sequence ID" value="NYD57861.1"/>
    <property type="molecule type" value="Genomic_DNA"/>
</dbReference>
<dbReference type="GO" id="GO:0003700">
    <property type="term" value="F:DNA-binding transcription factor activity"/>
    <property type="evidence" value="ECO:0007669"/>
    <property type="project" value="TreeGrafter"/>
</dbReference>
<dbReference type="GO" id="GO:0000976">
    <property type="term" value="F:transcription cis-regulatory region binding"/>
    <property type="evidence" value="ECO:0007669"/>
    <property type="project" value="TreeGrafter"/>
</dbReference>
<dbReference type="SMART" id="SM00354">
    <property type="entry name" value="HTH_LACI"/>
    <property type="match status" value="1"/>
</dbReference>
<feature type="domain" description="HTH lacI-type" evidence="4">
    <location>
        <begin position="2"/>
        <end position="56"/>
    </location>
</feature>
<keyword evidence="1" id="KW-0805">Transcription regulation</keyword>
<reference evidence="5 6" key="1">
    <citation type="submission" date="2020-07" db="EMBL/GenBank/DDBJ databases">
        <title>Sequencing the genomes of 1000 actinobacteria strains.</title>
        <authorList>
            <person name="Klenk H.-P."/>
        </authorList>
    </citation>
    <scope>NUCLEOTIDE SEQUENCE [LARGE SCALE GENOMIC DNA]</scope>
    <source>
        <strain evidence="5 6">DSM 18965</strain>
    </source>
</reference>
<evidence type="ECO:0000259" key="4">
    <source>
        <dbReference type="PROSITE" id="PS50932"/>
    </source>
</evidence>
<dbReference type="Proteomes" id="UP000516957">
    <property type="component" value="Unassembled WGS sequence"/>
</dbReference>
<gene>
    <name evidence="5" type="ORF">BKA08_002099</name>
</gene>
<dbReference type="InterPro" id="IPR000843">
    <property type="entry name" value="HTH_LacI"/>
</dbReference>
<dbReference type="PANTHER" id="PTHR30146">
    <property type="entry name" value="LACI-RELATED TRANSCRIPTIONAL REPRESSOR"/>
    <property type="match status" value="1"/>
</dbReference>
<evidence type="ECO:0000313" key="6">
    <source>
        <dbReference type="Proteomes" id="UP000516957"/>
    </source>
</evidence>
<dbReference type="CDD" id="cd06267">
    <property type="entry name" value="PBP1_LacI_sugar_binding-like"/>
    <property type="match status" value="1"/>
</dbReference>
<sequence length="349" mass="37959">MTSIHDLARETGVSTATVSRALRGLPRVSEETRQRVMEAAVRLGYVPSPHAVGLASGGQTRTVAIVVLFVTRWFFATVISGAEQVLRERGYDVLLYNLNDDEEARRRVLGTHLLTKRVDALLVVGLGPTPQEVHWLSSQGMPVVTVGARIAQWPSVRVDDELVARTGVEHLLALGHRRIAYVGMIHDTGISLATPRARVRGYRDSLRDAGIEHDPELELEGQFTLDGGVAAGRRLVELAPRPTAVFCASDEMAFGVLRAARDAGLRVPEDLSVVGVDDHEMASFFDLTTIRQPVVEQGRYAARQVLDLMAPDRPGQGEDPAVAHHVELSTELVVRGTTSAPGLPAQRSE</sequence>
<dbReference type="Gene3D" id="3.40.50.2300">
    <property type="match status" value="2"/>
</dbReference>
<evidence type="ECO:0000256" key="2">
    <source>
        <dbReference type="ARBA" id="ARBA00023125"/>
    </source>
</evidence>
<dbReference type="SUPFAM" id="SSF47413">
    <property type="entry name" value="lambda repressor-like DNA-binding domains"/>
    <property type="match status" value="1"/>
</dbReference>
<protein>
    <submittedName>
        <fullName evidence="5">DNA-binding LacI/PurR family transcriptional regulator</fullName>
    </submittedName>
</protein>
<evidence type="ECO:0000313" key="5">
    <source>
        <dbReference type="EMBL" id="NYD57861.1"/>
    </source>
</evidence>
<dbReference type="CDD" id="cd01392">
    <property type="entry name" value="HTH_LacI"/>
    <property type="match status" value="1"/>
</dbReference>
<dbReference type="PROSITE" id="PS00356">
    <property type="entry name" value="HTH_LACI_1"/>
    <property type="match status" value="1"/>
</dbReference>
<dbReference type="PANTHER" id="PTHR30146:SF109">
    <property type="entry name" value="HTH-TYPE TRANSCRIPTIONAL REGULATOR GALS"/>
    <property type="match status" value="1"/>
</dbReference>
<dbReference type="PROSITE" id="PS50932">
    <property type="entry name" value="HTH_LACI_2"/>
    <property type="match status" value="1"/>
</dbReference>
<dbReference type="Pfam" id="PF13377">
    <property type="entry name" value="Peripla_BP_3"/>
    <property type="match status" value="1"/>
</dbReference>
<dbReference type="Gene3D" id="1.10.260.40">
    <property type="entry name" value="lambda repressor-like DNA-binding domains"/>
    <property type="match status" value="1"/>
</dbReference>
<dbReference type="AlphaFoldDB" id="A0A7Y9JR48"/>
<dbReference type="SUPFAM" id="SSF53822">
    <property type="entry name" value="Periplasmic binding protein-like I"/>
    <property type="match status" value="1"/>
</dbReference>
<keyword evidence="3" id="KW-0804">Transcription</keyword>